<feature type="domain" description="Helix-hairpin-helix DNA-binding motif class 1" evidence="1">
    <location>
        <begin position="125"/>
        <end position="144"/>
    </location>
</feature>
<dbReference type="GO" id="GO:0006281">
    <property type="term" value="P:DNA repair"/>
    <property type="evidence" value="ECO:0007669"/>
    <property type="project" value="InterPro"/>
</dbReference>
<dbReference type="InterPro" id="IPR019554">
    <property type="entry name" value="Soluble_ligand-bd"/>
</dbReference>
<dbReference type="SUPFAM" id="SSF47781">
    <property type="entry name" value="RuvA domain 2-like"/>
    <property type="match status" value="1"/>
</dbReference>
<dbReference type="Gene3D" id="3.10.560.10">
    <property type="entry name" value="Outer membrane lipoprotein wza domain like"/>
    <property type="match status" value="1"/>
</dbReference>
<dbReference type="GO" id="GO:0003677">
    <property type="term" value="F:DNA binding"/>
    <property type="evidence" value="ECO:0007669"/>
    <property type="project" value="InterPro"/>
</dbReference>
<dbReference type="InterPro" id="IPR003583">
    <property type="entry name" value="Hlx-hairpin-Hlx_DNA-bd_motif"/>
</dbReference>
<dbReference type="InterPro" id="IPR010994">
    <property type="entry name" value="RuvA_2-like"/>
</dbReference>
<dbReference type="eggNOG" id="COG1555">
    <property type="taxonomic scope" value="Bacteria"/>
</dbReference>
<gene>
    <name evidence="2" type="ORF">HMPREF0080_01226</name>
</gene>
<dbReference type="RefSeq" id="WP_006790202.1">
    <property type="nucleotide sequence ID" value="NZ_JH417588.1"/>
</dbReference>
<dbReference type="InterPro" id="IPR051675">
    <property type="entry name" value="Endo/Exo/Phosphatase_dom_1"/>
</dbReference>
<sequence length="177" mass="19389">MKKFLLLFSVLFALLMYAYGETIVEATLPEEIRTVEPAEERRPSLTYIYLSGAVRNPGVYSYKAPLKVSEVIKDAGGFSSYADSDGINLAESIHDGMHIHVPYKPEGTAVHTDDGKIHLNEADEKALTQLPGIGPAMAAAIVAYRDEHGAFSSIDELKQVKGIGTNKYEKLKDCVDL</sequence>
<dbReference type="AlphaFoldDB" id="G9YHU2"/>
<accession>G9YHU2</accession>
<keyword evidence="3" id="KW-1185">Reference proteome</keyword>
<name>G9YHU2_9FIRM</name>
<dbReference type="EMBL" id="AGCJ01000046">
    <property type="protein sequence ID" value="EHM40372.1"/>
    <property type="molecule type" value="Genomic_DNA"/>
</dbReference>
<dbReference type="GO" id="GO:0015627">
    <property type="term" value="C:type II protein secretion system complex"/>
    <property type="evidence" value="ECO:0007669"/>
    <property type="project" value="TreeGrafter"/>
</dbReference>
<proteinExistence type="predicted"/>
<dbReference type="NCBIfam" id="TIGR00426">
    <property type="entry name" value="competence protein ComEA helix-hairpin-helix repeat region"/>
    <property type="match status" value="1"/>
</dbReference>
<evidence type="ECO:0000313" key="3">
    <source>
        <dbReference type="Proteomes" id="UP000005481"/>
    </source>
</evidence>
<reference evidence="2 3" key="1">
    <citation type="submission" date="2011-08" db="EMBL/GenBank/DDBJ databases">
        <authorList>
            <person name="Weinstock G."/>
            <person name="Sodergren E."/>
            <person name="Clifton S."/>
            <person name="Fulton L."/>
            <person name="Fulton B."/>
            <person name="Courtney L."/>
            <person name="Fronick C."/>
            <person name="Harrison M."/>
            <person name="Strong C."/>
            <person name="Farmer C."/>
            <person name="Delahaunty K."/>
            <person name="Markovic C."/>
            <person name="Hall O."/>
            <person name="Minx P."/>
            <person name="Tomlinson C."/>
            <person name="Mitreva M."/>
            <person name="Hou S."/>
            <person name="Chen J."/>
            <person name="Wollam A."/>
            <person name="Pepin K.H."/>
            <person name="Johnson M."/>
            <person name="Bhonagiri V."/>
            <person name="Zhang X."/>
            <person name="Suruliraj S."/>
            <person name="Warren W."/>
            <person name="Chinwalla A."/>
            <person name="Mardis E.R."/>
            <person name="Wilson R.K."/>
        </authorList>
    </citation>
    <scope>NUCLEOTIDE SEQUENCE [LARGE SCALE GENOMIC DNA]</scope>
    <source>
        <strain evidence="2 3">F0357</strain>
    </source>
</reference>
<dbReference type="Pfam" id="PF12836">
    <property type="entry name" value="HHH_3"/>
    <property type="match status" value="1"/>
</dbReference>
<evidence type="ECO:0000259" key="1">
    <source>
        <dbReference type="SMART" id="SM00278"/>
    </source>
</evidence>
<dbReference type="GO" id="GO:0015628">
    <property type="term" value="P:protein secretion by the type II secretion system"/>
    <property type="evidence" value="ECO:0007669"/>
    <property type="project" value="TreeGrafter"/>
</dbReference>
<dbReference type="InterPro" id="IPR004509">
    <property type="entry name" value="Competence_ComEA_HhH"/>
</dbReference>
<dbReference type="HOGENOM" id="CLU_052011_1_1_9"/>
<dbReference type="PATRIC" id="fig|861450.3.peg.1141"/>
<organism evidence="2 3">
    <name type="scientific">Anaeroglobus geminatus F0357</name>
    <dbReference type="NCBI Taxonomy" id="861450"/>
    <lineage>
        <taxon>Bacteria</taxon>
        <taxon>Bacillati</taxon>
        <taxon>Bacillota</taxon>
        <taxon>Negativicutes</taxon>
        <taxon>Veillonellales</taxon>
        <taxon>Veillonellaceae</taxon>
        <taxon>Anaeroglobus</taxon>
    </lineage>
</organism>
<dbReference type="PANTHER" id="PTHR21180">
    <property type="entry name" value="ENDONUCLEASE/EXONUCLEASE/PHOSPHATASE FAMILY DOMAIN-CONTAINING PROTEIN 1"/>
    <property type="match status" value="1"/>
</dbReference>
<evidence type="ECO:0000313" key="2">
    <source>
        <dbReference type="EMBL" id="EHM40372.1"/>
    </source>
</evidence>
<feature type="domain" description="Helix-hairpin-helix DNA-binding motif class 1" evidence="1">
    <location>
        <begin position="155"/>
        <end position="174"/>
    </location>
</feature>
<dbReference type="Gene3D" id="1.10.150.280">
    <property type="entry name" value="AF1531-like domain"/>
    <property type="match status" value="1"/>
</dbReference>
<dbReference type="OrthoDB" id="9790239at2"/>
<dbReference type="STRING" id="861450.HMPREF0080_01226"/>
<protein>
    <submittedName>
        <fullName evidence="2">ComEA protein</fullName>
    </submittedName>
</protein>
<comment type="caution">
    <text evidence="2">The sequence shown here is derived from an EMBL/GenBank/DDBJ whole genome shotgun (WGS) entry which is preliminary data.</text>
</comment>
<dbReference type="SMART" id="SM00278">
    <property type="entry name" value="HhH1"/>
    <property type="match status" value="2"/>
</dbReference>
<dbReference type="PANTHER" id="PTHR21180:SF32">
    <property type="entry name" value="ENDONUCLEASE_EXONUCLEASE_PHOSPHATASE FAMILY DOMAIN-CONTAINING PROTEIN 1"/>
    <property type="match status" value="1"/>
</dbReference>
<dbReference type="Pfam" id="PF10531">
    <property type="entry name" value="SLBB"/>
    <property type="match status" value="1"/>
</dbReference>
<dbReference type="Proteomes" id="UP000005481">
    <property type="component" value="Unassembled WGS sequence"/>
</dbReference>